<accession>K2PQQ9</accession>
<evidence type="ECO:0000313" key="2">
    <source>
        <dbReference type="Proteomes" id="UP000007364"/>
    </source>
</evidence>
<dbReference type="EMBL" id="AMSG01000054">
    <property type="protein sequence ID" value="EKF53829.1"/>
    <property type="molecule type" value="Genomic_DNA"/>
</dbReference>
<organism evidence="1 2">
    <name type="scientific">Galbibacter marinus</name>
    <dbReference type="NCBI Taxonomy" id="555500"/>
    <lineage>
        <taxon>Bacteria</taxon>
        <taxon>Pseudomonadati</taxon>
        <taxon>Bacteroidota</taxon>
        <taxon>Flavobacteriia</taxon>
        <taxon>Flavobacteriales</taxon>
        <taxon>Flavobacteriaceae</taxon>
        <taxon>Galbibacter</taxon>
    </lineage>
</organism>
<name>K2PQQ9_9FLAO</name>
<evidence type="ECO:0000313" key="1">
    <source>
        <dbReference type="EMBL" id="EKF53829.1"/>
    </source>
</evidence>
<evidence type="ECO:0008006" key="3">
    <source>
        <dbReference type="Google" id="ProtNLM"/>
    </source>
</evidence>
<dbReference type="STRING" id="555500.I215_15571"/>
<keyword evidence="2" id="KW-1185">Reference proteome</keyword>
<dbReference type="PROSITE" id="PS51257">
    <property type="entry name" value="PROKAR_LIPOPROTEIN"/>
    <property type="match status" value="1"/>
</dbReference>
<protein>
    <recommendedName>
        <fullName evidence="3">Lipoprotein</fullName>
    </recommendedName>
</protein>
<proteinExistence type="predicted"/>
<sequence length="180" mass="21642">MKKFIKKLIRITVCILVLYSCRSKEEGAGFESEFQKVVLNEEIQKLLKIYLESLEKVNPDEYVLRFGINEYDEQHFMILLSNFHKSQDAYEKGYEQKWKISDFEEFRIYVHDERNRISRPTKEKIILHYEKSKDSIVPDGYEGNLWEIHFRNDTLAEIHLMRTPKSIGEKAEEKIKQIEF</sequence>
<dbReference type="Proteomes" id="UP000007364">
    <property type="component" value="Unassembled WGS sequence"/>
</dbReference>
<reference evidence="1 2" key="1">
    <citation type="journal article" date="2012" name="J. Bacteriol.">
        <title>Genome Sequence of Galbibacter marinum Type Strain ck-I2-15.</title>
        <authorList>
            <person name="Lai Q."/>
            <person name="Li C."/>
            <person name="Shao Z."/>
        </authorList>
    </citation>
    <scope>NUCLEOTIDE SEQUENCE [LARGE SCALE GENOMIC DNA]</scope>
    <source>
        <strain evidence="2">ck-I2-15</strain>
    </source>
</reference>
<comment type="caution">
    <text evidence="1">The sequence shown here is derived from an EMBL/GenBank/DDBJ whole genome shotgun (WGS) entry which is preliminary data.</text>
</comment>
<gene>
    <name evidence="1" type="ORF">I215_15571</name>
</gene>
<dbReference type="RefSeq" id="WP_008992935.1">
    <property type="nucleotide sequence ID" value="NZ_AMSG01000054.1"/>
</dbReference>
<dbReference type="AlphaFoldDB" id="K2PQQ9"/>